<protein>
    <submittedName>
        <fullName evidence="2">Alpha/beta hydrolase</fullName>
    </submittedName>
</protein>
<dbReference type="AlphaFoldDB" id="A0A3A4A136"/>
<dbReference type="InterPro" id="IPR000073">
    <property type="entry name" value="AB_hydrolase_1"/>
</dbReference>
<dbReference type="EMBL" id="QZEY01000024">
    <property type="protein sequence ID" value="RJL21774.1"/>
    <property type="molecule type" value="Genomic_DNA"/>
</dbReference>
<dbReference type="PANTHER" id="PTHR43798:SF33">
    <property type="entry name" value="HYDROLASE, PUTATIVE (AFU_ORTHOLOGUE AFUA_2G14860)-RELATED"/>
    <property type="match status" value="1"/>
</dbReference>
<dbReference type="PANTHER" id="PTHR43798">
    <property type="entry name" value="MONOACYLGLYCEROL LIPASE"/>
    <property type="match status" value="1"/>
</dbReference>
<dbReference type="PRINTS" id="PR00412">
    <property type="entry name" value="EPOXHYDRLASE"/>
</dbReference>
<dbReference type="Pfam" id="PF00561">
    <property type="entry name" value="Abhydrolase_1"/>
    <property type="match status" value="1"/>
</dbReference>
<feature type="domain" description="AB hydrolase-1" evidence="1">
    <location>
        <begin position="25"/>
        <end position="122"/>
    </location>
</feature>
<evidence type="ECO:0000259" key="1">
    <source>
        <dbReference type="Pfam" id="PF00561"/>
    </source>
</evidence>
<dbReference type="Proteomes" id="UP000265768">
    <property type="component" value="Unassembled WGS sequence"/>
</dbReference>
<evidence type="ECO:0000313" key="3">
    <source>
        <dbReference type="Proteomes" id="UP000265768"/>
    </source>
</evidence>
<dbReference type="PRINTS" id="PR00111">
    <property type="entry name" value="ABHYDROLASE"/>
</dbReference>
<comment type="caution">
    <text evidence="2">The sequence shown here is derived from an EMBL/GenBank/DDBJ whole genome shotgun (WGS) entry which is preliminary data.</text>
</comment>
<evidence type="ECO:0000313" key="2">
    <source>
        <dbReference type="EMBL" id="RJL21774.1"/>
    </source>
</evidence>
<dbReference type="GO" id="GO:0016020">
    <property type="term" value="C:membrane"/>
    <property type="evidence" value="ECO:0007669"/>
    <property type="project" value="TreeGrafter"/>
</dbReference>
<proteinExistence type="predicted"/>
<organism evidence="2 3">
    <name type="scientific">Bailinhaonella thermotolerans</name>
    <dbReference type="NCBI Taxonomy" id="1070861"/>
    <lineage>
        <taxon>Bacteria</taxon>
        <taxon>Bacillati</taxon>
        <taxon>Actinomycetota</taxon>
        <taxon>Actinomycetes</taxon>
        <taxon>Streptosporangiales</taxon>
        <taxon>Streptosporangiaceae</taxon>
        <taxon>Bailinhaonella</taxon>
    </lineage>
</organism>
<sequence length="272" mass="30171">MERPCFADLGDITLFYTDHGEGGTPLLLVHGWGADSQEWVWHLPALSADRRVIAVDLRGHGYSTAPESGNNPRRMAGDLVRLCALLDIPRVVAVGHSMGAVIVSLLAAEHPELVEAVVTVEPGYGYTGFVAENMPGMIQALRKGDTGAIAVQIDEWSYGAASPDWLRLWHARRLRATPPHVLIEAFEALFGGDEPIGLRPHSDELLRRRACPVLTFWFDPAQADWERSLFKHPQSRAVVWEGSGHRLHEERPAEFVSVVTRWLKTLGRAPRS</sequence>
<dbReference type="InterPro" id="IPR050266">
    <property type="entry name" value="AB_hydrolase_sf"/>
</dbReference>
<name>A0A3A4A136_9ACTN</name>
<dbReference type="GO" id="GO:0016787">
    <property type="term" value="F:hydrolase activity"/>
    <property type="evidence" value="ECO:0007669"/>
    <property type="project" value="UniProtKB-KW"/>
</dbReference>
<dbReference type="OrthoDB" id="9785847at2"/>
<dbReference type="Gene3D" id="3.40.50.1820">
    <property type="entry name" value="alpha/beta hydrolase"/>
    <property type="match status" value="1"/>
</dbReference>
<dbReference type="InterPro" id="IPR000639">
    <property type="entry name" value="Epox_hydrolase-like"/>
</dbReference>
<dbReference type="InterPro" id="IPR029058">
    <property type="entry name" value="AB_hydrolase_fold"/>
</dbReference>
<gene>
    <name evidence="2" type="ORF">D5H75_36740</name>
</gene>
<keyword evidence="3" id="KW-1185">Reference proteome</keyword>
<reference evidence="2 3" key="1">
    <citation type="submission" date="2018-09" db="EMBL/GenBank/DDBJ databases">
        <title>YIM 75507 draft genome.</title>
        <authorList>
            <person name="Tang S."/>
            <person name="Feng Y."/>
        </authorList>
    </citation>
    <scope>NUCLEOTIDE SEQUENCE [LARGE SCALE GENOMIC DNA]</scope>
    <source>
        <strain evidence="2 3">YIM 75507</strain>
    </source>
</reference>
<dbReference type="SUPFAM" id="SSF53474">
    <property type="entry name" value="alpha/beta-Hydrolases"/>
    <property type="match status" value="1"/>
</dbReference>
<accession>A0A3A4A136</accession>
<keyword evidence="2" id="KW-0378">Hydrolase</keyword>